<evidence type="ECO:0000256" key="9">
    <source>
        <dbReference type="ARBA" id="ARBA00023180"/>
    </source>
</evidence>
<reference evidence="16 17" key="1">
    <citation type="submission" date="2024-09" db="EMBL/GenBank/DDBJ databases">
        <authorList>
            <person name="Sun Q."/>
            <person name="Mori K."/>
        </authorList>
    </citation>
    <scope>NUCLEOTIDE SEQUENCE [LARGE SCALE GENOMIC DNA]</scope>
    <source>
        <strain evidence="16 17">TISTR 1856</strain>
    </source>
</reference>
<feature type="signal peptide" evidence="14">
    <location>
        <begin position="1"/>
        <end position="26"/>
    </location>
</feature>
<sequence length="510" mass="54552">MRTLPKVLLSTAAAATLAGGLTTVTAAEADAAGTVLRVTTAASAVKDSAGNTWSPSSAFVGGTQVDRTTSADIKGTSDDRLYQTERWGVRSWSAAVPNGDYDVTLKQAETWYSTPSTRVFSVTAEGRAVVSNLDLVAVAGKNVAVDRTFRVSVTDGRLDLGFSATKDSAKAAGILVRSVTSNTGVVTPTPRPTNPTPTIPTTTPTPTPTPAPSTPPASTAGPWKSGASGTGVTNGDFGRWRGSEVTVSSTWSDNNTAAANFWQLNSSGEYGNWNKDLDVAVGGIGPGESWAAGANGAYDARWRQSLTKLRDLRAGKSGTVYIRFAHEMNGNWYPWSVDKNNYRDFVSSWKRYRALQKEIFPAAKMVFNVNRESVSTGFDWRLSFPGAAYVDVMGVDYYNQYPYVATQGQFDSAAQQTDAWGAPKGLAKHLEFAKSVGLPLSVSEWSGNADAGDSPAFVQGMHDFFEANGGTGAGKLLYEVQFNVDKDNRRWLLTSGTRQPNAAAKYRDLF</sequence>
<comment type="subcellular location">
    <subcellularLocation>
        <location evidence="1">Endoplasmic reticulum membrane</location>
        <topology evidence="1">Single-pass type I membrane protein</topology>
    </subcellularLocation>
</comment>
<keyword evidence="4 14" id="KW-0732">Signal</keyword>
<evidence type="ECO:0000256" key="3">
    <source>
        <dbReference type="ARBA" id="ARBA00022692"/>
    </source>
</evidence>
<feature type="chain" id="PRO_5046633433" evidence="14">
    <location>
        <begin position="27"/>
        <end position="510"/>
    </location>
</feature>
<dbReference type="InterPro" id="IPR022790">
    <property type="entry name" value="GH26_dom"/>
</dbReference>
<evidence type="ECO:0000256" key="11">
    <source>
        <dbReference type="ARBA" id="ARBA00023295"/>
    </source>
</evidence>
<keyword evidence="10" id="KW-0119">Carbohydrate metabolism</keyword>
<comment type="similarity">
    <text evidence="2">Belongs to the malectin family.</text>
</comment>
<gene>
    <name evidence="16" type="ORF">ACFFVI_10965</name>
</gene>
<dbReference type="InterPro" id="IPR008979">
    <property type="entry name" value="Galactose-bd-like_sf"/>
</dbReference>
<evidence type="ECO:0000313" key="16">
    <source>
        <dbReference type="EMBL" id="MFB9377492.1"/>
    </source>
</evidence>
<keyword evidence="7" id="KW-1133">Transmembrane helix</keyword>
<keyword evidence="8" id="KW-0472">Membrane</keyword>
<dbReference type="SUPFAM" id="SSF49785">
    <property type="entry name" value="Galactose-binding domain-like"/>
    <property type="match status" value="1"/>
</dbReference>
<dbReference type="SUPFAM" id="SSF51445">
    <property type="entry name" value="(Trans)glycosidases"/>
    <property type="match status" value="1"/>
</dbReference>
<evidence type="ECO:0000256" key="1">
    <source>
        <dbReference type="ARBA" id="ARBA00004115"/>
    </source>
</evidence>
<feature type="region of interest" description="Disordered" evidence="13">
    <location>
        <begin position="182"/>
        <end position="239"/>
    </location>
</feature>
<feature type="active site" description="Nucleophile" evidence="12">
    <location>
        <position position="444"/>
    </location>
</feature>
<proteinExistence type="inferred from homology"/>
<evidence type="ECO:0000256" key="5">
    <source>
        <dbReference type="ARBA" id="ARBA00022801"/>
    </source>
</evidence>
<keyword evidence="5 12" id="KW-0378">Hydrolase</keyword>
<dbReference type="Proteomes" id="UP001589748">
    <property type="component" value="Unassembled WGS sequence"/>
</dbReference>
<feature type="compositionally biased region" description="Pro residues" evidence="13">
    <location>
        <begin position="189"/>
        <end position="215"/>
    </location>
</feature>
<evidence type="ECO:0000259" key="15">
    <source>
        <dbReference type="PROSITE" id="PS51764"/>
    </source>
</evidence>
<dbReference type="PANTHER" id="PTHR13460">
    <property type="match status" value="1"/>
</dbReference>
<accession>A0ABV5LTR3</accession>
<keyword evidence="17" id="KW-1185">Reference proteome</keyword>
<comment type="similarity">
    <text evidence="12">Belongs to the glycosyl hydrolase 26 family.</text>
</comment>
<organism evidence="16 17">
    <name type="scientific">Kineococcus gynurae</name>
    <dbReference type="NCBI Taxonomy" id="452979"/>
    <lineage>
        <taxon>Bacteria</taxon>
        <taxon>Bacillati</taxon>
        <taxon>Actinomycetota</taxon>
        <taxon>Actinomycetes</taxon>
        <taxon>Kineosporiales</taxon>
        <taxon>Kineosporiaceae</taxon>
        <taxon>Kineococcus</taxon>
    </lineage>
</organism>
<name>A0ABV5LTR3_9ACTN</name>
<feature type="active site" description="Proton donor" evidence="12">
    <location>
        <position position="327"/>
    </location>
</feature>
<evidence type="ECO:0000256" key="10">
    <source>
        <dbReference type="ARBA" id="ARBA00023277"/>
    </source>
</evidence>
<comment type="caution">
    <text evidence="16">The sequence shown here is derived from an EMBL/GenBank/DDBJ whole genome shotgun (WGS) entry which is preliminary data.</text>
</comment>
<dbReference type="Gene3D" id="3.20.20.80">
    <property type="entry name" value="Glycosidases"/>
    <property type="match status" value="1"/>
</dbReference>
<evidence type="ECO:0000256" key="2">
    <source>
        <dbReference type="ARBA" id="ARBA00009141"/>
    </source>
</evidence>
<feature type="domain" description="GH26" evidence="15">
    <location>
        <begin position="187"/>
        <end position="510"/>
    </location>
</feature>
<dbReference type="PROSITE" id="PS51764">
    <property type="entry name" value="GH26"/>
    <property type="match status" value="1"/>
</dbReference>
<keyword evidence="9" id="KW-0325">Glycoprotein</keyword>
<evidence type="ECO:0000256" key="7">
    <source>
        <dbReference type="ARBA" id="ARBA00022989"/>
    </source>
</evidence>
<dbReference type="Pfam" id="PF02156">
    <property type="entry name" value="Glyco_hydro_26"/>
    <property type="match status" value="1"/>
</dbReference>
<keyword evidence="11 12" id="KW-0326">Glycosidase</keyword>
<keyword evidence="3" id="KW-0812">Transmembrane</keyword>
<dbReference type="InterPro" id="IPR039155">
    <property type="entry name" value="MLEC"/>
</dbReference>
<dbReference type="EMBL" id="JBHMDM010000005">
    <property type="protein sequence ID" value="MFB9377492.1"/>
    <property type="molecule type" value="Genomic_DNA"/>
</dbReference>
<evidence type="ECO:0000256" key="14">
    <source>
        <dbReference type="SAM" id="SignalP"/>
    </source>
</evidence>
<keyword evidence="6" id="KW-0256">Endoplasmic reticulum</keyword>
<dbReference type="InterPro" id="IPR021720">
    <property type="entry name" value="Malectin_dom"/>
</dbReference>
<evidence type="ECO:0000256" key="4">
    <source>
        <dbReference type="ARBA" id="ARBA00022729"/>
    </source>
</evidence>
<protein>
    <submittedName>
        <fullName evidence="16">Malectin domain-containing carbohydrate-binding protein</fullName>
    </submittedName>
</protein>
<evidence type="ECO:0000256" key="12">
    <source>
        <dbReference type="PROSITE-ProRule" id="PRU01100"/>
    </source>
</evidence>
<dbReference type="InterPro" id="IPR017853">
    <property type="entry name" value="GH"/>
</dbReference>
<dbReference type="RefSeq" id="WP_380139019.1">
    <property type="nucleotide sequence ID" value="NZ_JBHLUI010000010.1"/>
</dbReference>
<dbReference type="PANTHER" id="PTHR13460:SF0">
    <property type="entry name" value="MALECTIN"/>
    <property type="match status" value="1"/>
</dbReference>
<dbReference type="Gene3D" id="2.60.120.430">
    <property type="entry name" value="Galactose-binding lectin"/>
    <property type="match status" value="1"/>
</dbReference>
<evidence type="ECO:0000256" key="13">
    <source>
        <dbReference type="SAM" id="MobiDB-lite"/>
    </source>
</evidence>
<evidence type="ECO:0000256" key="6">
    <source>
        <dbReference type="ARBA" id="ARBA00022824"/>
    </source>
</evidence>
<evidence type="ECO:0000313" key="17">
    <source>
        <dbReference type="Proteomes" id="UP001589748"/>
    </source>
</evidence>
<evidence type="ECO:0000256" key="8">
    <source>
        <dbReference type="ARBA" id="ARBA00023136"/>
    </source>
</evidence>
<dbReference type="Pfam" id="PF11721">
    <property type="entry name" value="Malectin"/>
    <property type="match status" value="1"/>
</dbReference>